<evidence type="ECO:0000313" key="5">
    <source>
        <dbReference type="EMBL" id="KAG0474789.1"/>
    </source>
</evidence>
<evidence type="ECO:0000259" key="4">
    <source>
        <dbReference type="PROSITE" id="PS51471"/>
    </source>
</evidence>
<organism evidence="5 6">
    <name type="scientific">Vanilla planifolia</name>
    <name type="common">Vanilla</name>
    <dbReference type="NCBI Taxonomy" id="51239"/>
    <lineage>
        <taxon>Eukaryota</taxon>
        <taxon>Viridiplantae</taxon>
        <taxon>Streptophyta</taxon>
        <taxon>Embryophyta</taxon>
        <taxon>Tracheophyta</taxon>
        <taxon>Spermatophyta</taxon>
        <taxon>Magnoliopsida</taxon>
        <taxon>Liliopsida</taxon>
        <taxon>Asparagales</taxon>
        <taxon>Orchidaceae</taxon>
        <taxon>Vanilloideae</taxon>
        <taxon>Vanilleae</taxon>
        <taxon>Vanilla</taxon>
    </lineage>
</organism>
<reference evidence="5 6" key="1">
    <citation type="journal article" date="2020" name="Nat. Food">
        <title>A phased Vanilla planifolia genome enables genetic improvement of flavour and production.</title>
        <authorList>
            <person name="Hasing T."/>
            <person name="Tang H."/>
            <person name="Brym M."/>
            <person name="Khazi F."/>
            <person name="Huang T."/>
            <person name="Chambers A.H."/>
        </authorList>
    </citation>
    <scope>NUCLEOTIDE SEQUENCE [LARGE SCALE GENOMIC DNA]</scope>
    <source>
        <tissue evidence="5">Leaf</tissue>
    </source>
</reference>
<gene>
    <name evidence="5" type="ORF">HPP92_014475</name>
</gene>
<dbReference type="Gene3D" id="2.60.120.330">
    <property type="entry name" value="B-lactam Antibiotic, Isopenicillin N Synthase, Chain"/>
    <property type="match status" value="1"/>
</dbReference>
<protein>
    <recommendedName>
        <fullName evidence="4">Fe2OG dioxygenase domain-containing protein</fullName>
    </recommendedName>
</protein>
<dbReference type="AlphaFoldDB" id="A0A835UT60"/>
<dbReference type="Pfam" id="PF03171">
    <property type="entry name" value="2OG-FeII_Oxy"/>
    <property type="match status" value="1"/>
</dbReference>
<name>A0A835UT60_VANPL</name>
<accession>A0A835UT60</accession>
<feature type="domain" description="Fe2OG dioxygenase" evidence="4">
    <location>
        <begin position="100"/>
        <end position="201"/>
    </location>
</feature>
<keyword evidence="3" id="KW-0560">Oxidoreductase</keyword>
<sequence length="254" mass="28981">MEQASKFFDLADGEKSHLTSDDVEKPVRYGQINNSRAFLKLYAHPIGEWIEFWPHSPPYFRLKISCYATAVRKLALELMDAVLESLGLDQACLLEKLEEGIQLMAMNCYQTSQHLHDCTFGMPPHSDYGCLTILFQSCEGLEIIDRSNGNWKAVPETPESLHVHIGDHLEVLSNGRYKSVVHRVVYNSRCRRISIASIQGLSMDQKVITAEELVDEKHPTAYKDTSFREFLQYLLSTDYANGVSYIDSLRIFNP</sequence>
<comment type="similarity">
    <text evidence="3">Belongs to the iron/ascorbate-dependent oxidoreductase family.</text>
</comment>
<dbReference type="GO" id="GO:0046872">
    <property type="term" value="F:metal ion binding"/>
    <property type="evidence" value="ECO:0007669"/>
    <property type="project" value="UniProtKB-KW"/>
</dbReference>
<evidence type="ECO:0000256" key="2">
    <source>
        <dbReference type="ARBA" id="ARBA00023004"/>
    </source>
</evidence>
<dbReference type="InterPro" id="IPR050295">
    <property type="entry name" value="Plant_2OG-oxidoreductases"/>
</dbReference>
<dbReference type="InterPro" id="IPR044861">
    <property type="entry name" value="IPNS-like_FE2OG_OXY"/>
</dbReference>
<dbReference type="SUPFAM" id="SSF51197">
    <property type="entry name" value="Clavaminate synthase-like"/>
    <property type="match status" value="1"/>
</dbReference>
<evidence type="ECO:0000256" key="3">
    <source>
        <dbReference type="RuleBase" id="RU003682"/>
    </source>
</evidence>
<dbReference type="Proteomes" id="UP000639772">
    <property type="component" value="Chromosome 7"/>
</dbReference>
<dbReference type="PROSITE" id="PS51471">
    <property type="entry name" value="FE2OG_OXY"/>
    <property type="match status" value="1"/>
</dbReference>
<comment type="caution">
    <text evidence="5">The sequence shown here is derived from an EMBL/GenBank/DDBJ whole genome shotgun (WGS) entry which is preliminary data.</text>
</comment>
<dbReference type="PANTHER" id="PTHR47991">
    <property type="entry name" value="OXOGLUTARATE/IRON-DEPENDENT DIOXYGENASE"/>
    <property type="match status" value="1"/>
</dbReference>
<dbReference type="OrthoDB" id="627829at2759"/>
<dbReference type="InterPro" id="IPR027443">
    <property type="entry name" value="IPNS-like_sf"/>
</dbReference>
<evidence type="ECO:0000313" key="6">
    <source>
        <dbReference type="Proteomes" id="UP000639772"/>
    </source>
</evidence>
<proteinExistence type="inferred from homology"/>
<dbReference type="GO" id="GO:0016491">
    <property type="term" value="F:oxidoreductase activity"/>
    <property type="evidence" value="ECO:0007669"/>
    <property type="project" value="UniProtKB-KW"/>
</dbReference>
<keyword evidence="2 3" id="KW-0408">Iron</keyword>
<keyword evidence="1 3" id="KW-0479">Metal-binding</keyword>
<dbReference type="EMBL" id="JADCNM010000007">
    <property type="protein sequence ID" value="KAG0474789.1"/>
    <property type="molecule type" value="Genomic_DNA"/>
</dbReference>
<dbReference type="InterPro" id="IPR005123">
    <property type="entry name" value="Oxoglu/Fe-dep_dioxygenase_dom"/>
</dbReference>
<evidence type="ECO:0000256" key="1">
    <source>
        <dbReference type="ARBA" id="ARBA00022723"/>
    </source>
</evidence>